<sequence>NSCNKWAVRGGDIGDIPTCYDLKGFKAGELIVKGTYVDPNIIPGFKYKVRKNLTDEYLFGGKALR</sequence>
<feature type="non-terminal residue" evidence="1">
    <location>
        <position position="65"/>
    </location>
</feature>
<evidence type="ECO:0000313" key="2">
    <source>
        <dbReference type="Proteomes" id="UP000054359"/>
    </source>
</evidence>
<protein>
    <submittedName>
        <fullName evidence="1">Uncharacterized protein</fullName>
    </submittedName>
</protein>
<proteinExistence type="predicted"/>
<name>A0A087UBG8_STEMI</name>
<accession>A0A087UBG8</accession>
<dbReference type="AlphaFoldDB" id="A0A087UBG8"/>
<dbReference type="OrthoDB" id="5953973at2759"/>
<gene>
    <name evidence="1" type="ORF">X975_11707</name>
</gene>
<organism evidence="1 2">
    <name type="scientific">Stegodyphus mimosarum</name>
    <name type="common">African social velvet spider</name>
    <dbReference type="NCBI Taxonomy" id="407821"/>
    <lineage>
        <taxon>Eukaryota</taxon>
        <taxon>Metazoa</taxon>
        <taxon>Ecdysozoa</taxon>
        <taxon>Arthropoda</taxon>
        <taxon>Chelicerata</taxon>
        <taxon>Arachnida</taxon>
        <taxon>Araneae</taxon>
        <taxon>Araneomorphae</taxon>
        <taxon>Entelegynae</taxon>
        <taxon>Eresoidea</taxon>
        <taxon>Eresidae</taxon>
        <taxon>Stegodyphus</taxon>
    </lineage>
</organism>
<dbReference type="EMBL" id="KK119096">
    <property type="protein sequence ID" value="KFM74707.1"/>
    <property type="molecule type" value="Genomic_DNA"/>
</dbReference>
<dbReference type="STRING" id="407821.A0A087UBG8"/>
<dbReference type="Proteomes" id="UP000054359">
    <property type="component" value="Unassembled WGS sequence"/>
</dbReference>
<evidence type="ECO:0000313" key="1">
    <source>
        <dbReference type="EMBL" id="KFM74707.1"/>
    </source>
</evidence>
<reference evidence="1 2" key="1">
    <citation type="submission" date="2013-11" db="EMBL/GenBank/DDBJ databases">
        <title>Genome sequencing of Stegodyphus mimosarum.</title>
        <authorList>
            <person name="Bechsgaard J."/>
        </authorList>
    </citation>
    <scope>NUCLEOTIDE SEQUENCE [LARGE SCALE GENOMIC DNA]</scope>
</reference>
<feature type="non-terminal residue" evidence="1">
    <location>
        <position position="1"/>
    </location>
</feature>
<keyword evidence="2" id="KW-1185">Reference proteome</keyword>